<dbReference type="AlphaFoldDB" id="A0A0E0ICX6"/>
<keyword evidence="3" id="KW-1185">Reference proteome</keyword>
<name>A0A0E0ICX6_ORYNI</name>
<reference evidence="2" key="1">
    <citation type="submission" date="2015-04" db="UniProtKB">
        <authorList>
            <consortium name="EnsemblPlants"/>
        </authorList>
    </citation>
    <scope>IDENTIFICATION</scope>
    <source>
        <strain evidence="2">SL10</strain>
    </source>
</reference>
<feature type="region of interest" description="Disordered" evidence="1">
    <location>
        <begin position="127"/>
        <end position="171"/>
    </location>
</feature>
<sequence>MPRHHPPCLSPPLPSSSLSLSRFPPLGQASRRAATGVTGVDGVGFGDGGGGDVEEVGDGDGGGVERWGAAEHEVGVARPRGGGGGDVVLLLRPRRRPMALARAAPRRRGGRGGGRARAWRRRLGFAVASSPSARSAAAATTTTTRARAPPPPPPPPPPPLSRGEEEGVAAAGARWMRTRVAVPEPPRPALHEELLVGKLVVPHLGKDVAIGELSGFPPLRHEPEHPYGNEHEKQAVESQHHPHVLGVDAGGELQVLHLLQLGGLARNGEEVDGDGIGEVLHQIDGVPEHGICWAAAASP</sequence>
<dbReference type="HOGENOM" id="CLU_931842_0_0_1"/>
<dbReference type="EnsemblPlants" id="ONIVA08G18780.1">
    <property type="protein sequence ID" value="ONIVA08G18780.1"/>
    <property type="gene ID" value="ONIVA08G18780"/>
</dbReference>
<feature type="compositionally biased region" description="Pro residues" evidence="1">
    <location>
        <begin position="148"/>
        <end position="160"/>
    </location>
</feature>
<protein>
    <submittedName>
        <fullName evidence="2">Uncharacterized protein</fullName>
    </submittedName>
</protein>
<proteinExistence type="predicted"/>
<accession>A0A0E0ICX6</accession>
<organism evidence="2">
    <name type="scientific">Oryza nivara</name>
    <name type="common">Indian wild rice</name>
    <name type="synonym">Oryza sativa f. spontanea</name>
    <dbReference type="NCBI Taxonomy" id="4536"/>
    <lineage>
        <taxon>Eukaryota</taxon>
        <taxon>Viridiplantae</taxon>
        <taxon>Streptophyta</taxon>
        <taxon>Embryophyta</taxon>
        <taxon>Tracheophyta</taxon>
        <taxon>Spermatophyta</taxon>
        <taxon>Magnoliopsida</taxon>
        <taxon>Liliopsida</taxon>
        <taxon>Poales</taxon>
        <taxon>Poaceae</taxon>
        <taxon>BOP clade</taxon>
        <taxon>Oryzoideae</taxon>
        <taxon>Oryzeae</taxon>
        <taxon>Oryzinae</taxon>
        <taxon>Oryza</taxon>
    </lineage>
</organism>
<reference evidence="2" key="2">
    <citation type="submission" date="2018-04" db="EMBL/GenBank/DDBJ databases">
        <title>OnivRS2 (Oryza nivara Reference Sequence Version 2).</title>
        <authorList>
            <person name="Zhang J."/>
            <person name="Kudrna D."/>
            <person name="Lee S."/>
            <person name="Talag J."/>
            <person name="Rajasekar S."/>
            <person name="Welchert J."/>
            <person name="Hsing Y.-I."/>
            <person name="Wing R.A."/>
        </authorList>
    </citation>
    <scope>NUCLEOTIDE SEQUENCE [LARGE SCALE GENOMIC DNA]</scope>
    <source>
        <strain evidence="2">SL10</strain>
    </source>
</reference>
<feature type="region of interest" description="Disordered" evidence="1">
    <location>
        <begin position="215"/>
        <end position="237"/>
    </location>
</feature>
<feature type="compositionally biased region" description="Basic and acidic residues" evidence="1">
    <location>
        <begin position="219"/>
        <end position="237"/>
    </location>
</feature>
<dbReference type="Proteomes" id="UP000006591">
    <property type="component" value="Chromosome 8"/>
</dbReference>
<evidence type="ECO:0000313" key="3">
    <source>
        <dbReference type="Proteomes" id="UP000006591"/>
    </source>
</evidence>
<evidence type="ECO:0000313" key="2">
    <source>
        <dbReference type="EnsemblPlants" id="ONIVA08G18780.1"/>
    </source>
</evidence>
<feature type="compositionally biased region" description="Low complexity" evidence="1">
    <location>
        <begin position="15"/>
        <end position="26"/>
    </location>
</feature>
<feature type="compositionally biased region" description="Gly residues" evidence="1">
    <location>
        <begin position="39"/>
        <end position="51"/>
    </location>
</feature>
<feature type="compositionally biased region" description="Low complexity" evidence="1">
    <location>
        <begin position="128"/>
        <end position="147"/>
    </location>
</feature>
<dbReference type="Gramene" id="ONIVA08G18780.1">
    <property type="protein sequence ID" value="ONIVA08G18780.1"/>
    <property type="gene ID" value="ONIVA08G18780"/>
</dbReference>
<feature type="region of interest" description="Disordered" evidence="1">
    <location>
        <begin position="1"/>
        <end position="64"/>
    </location>
</feature>
<evidence type="ECO:0000256" key="1">
    <source>
        <dbReference type="SAM" id="MobiDB-lite"/>
    </source>
</evidence>